<reference evidence="1 2" key="1">
    <citation type="submission" date="2019-08" db="EMBL/GenBank/DDBJ databases">
        <title>100 year-old enigma solved: identification of Planctomyces bekefii, the type genus and species of the phylum Planctomycetes.</title>
        <authorList>
            <person name="Svetlana D.N."/>
            <person name="Overmann J."/>
        </authorList>
    </citation>
    <scope>NUCLEOTIDE SEQUENCE [LARGE SCALE GENOMIC DNA]</scope>
    <source>
        <strain evidence="1">Phe10_nw2017</strain>
    </source>
</reference>
<organism evidence="1 2">
    <name type="scientific">Planctomyces bekefii</name>
    <dbReference type="NCBI Taxonomy" id="1653850"/>
    <lineage>
        <taxon>Bacteria</taxon>
        <taxon>Pseudomonadati</taxon>
        <taxon>Planctomycetota</taxon>
        <taxon>Planctomycetia</taxon>
        <taxon>Planctomycetales</taxon>
        <taxon>Planctomycetaceae</taxon>
        <taxon>Planctomyces</taxon>
    </lineage>
</organism>
<accession>A0A5C6M2S7</accession>
<sequence>MKFSSKLLGHEIEIARGQHIGQKRLWILMKKKYLTSQSKFKSEIL</sequence>
<dbReference type="EMBL" id="SRHE01000417">
    <property type="protein sequence ID" value="TWW09016.1"/>
    <property type="molecule type" value="Genomic_DNA"/>
</dbReference>
<name>A0A5C6M2S7_9PLAN</name>
<keyword evidence="2" id="KW-1185">Reference proteome</keyword>
<dbReference type="AlphaFoldDB" id="A0A5C6M2S7"/>
<proteinExistence type="predicted"/>
<evidence type="ECO:0000313" key="1">
    <source>
        <dbReference type="EMBL" id="TWW09016.1"/>
    </source>
</evidence>
<gene>
    <name evidence="1" type="ORF">E3A20_18560</name>
</gene>
<evidence type="ECO:0000313" key="2">
    <source>
        <dbReference type="Proteomes" id="UP000321083"/>
    </source>
</evidence>
<comment type="caution">
    <text evidence="1">The sequence shown here is derived from an EMBL/GenBank/DDBJ whole genome shotgun (WGS) entry which is preliminary data.</text>
</comment>
<dbReference type="Proteomes" id="UP000321083">
    <property type="component" value="Unassembled WGS sequence"/>
</dbReference>
<reference evidence="1 2" key="2">
    <citation type="submission" date="2019-08" db="EMBL/GenBank/DDBJ databases">
        <authorList>
            <person name="Henke P."/>
        </authorList>
    </citation>
    <scope>NUCLEOTIDE SEQUENCE [LARGE SCALE GENOMIC DNA]</scope>
    <source>
        <strain evidence="1">Phe10_nw2017</strain>
    </source>
</reference>
<protein>
    <submittedName>
        <fullName evidence="1">Uncharacterized protein</fullName>
    </submittedName>
</protein>